<protein>
    <submittedName>
        <fullName evidence="1">Uncharacterized protein</fullName>
    </submittedName>
</protein>
<keyword evidence="2" id="KW-1185">Reference proteome</keyword>
<dbReference type="EnsemblPlants" id="OB07G32100.1">
    <property type="protein sequence ID" value="OB07G32100.1"/>
    <property type="gene ID" value="OB07G32100"/>
</dbReference>
<reference evidence="1" key="2">
    <citation type="submission" date="2013-04" db="UniProtKB">
        <authorList>
            <consortium name="EnsemblPlants"/>
        </authorList>
    </citation>
    <scope>IDENTIFICATION</scope>
</reference>
<sequence>MDYTYSTYLPTLANFPSPFSAFRSIRPVTEAVAVQLESEWHWVKGNEINVYDENKVSRGTKILISISCYLFKYRKIAQGPDAFDHASASASARALALAQQVIDLVILVLTSSGHRGGNGSRPVAYLTTLFNF</sequence>
<name>J3MP78_ORYBR</name>
<organism evidence="1">
    <name type="scientific">Oryza brachyantha</name>
    <name type="common">malo sina</name>
    <dbReference type="NCBI Taxonomy" id="4533"/>
    <lineage>
        <taxon>Eukaryota</taxon>
        <taxon>Viridiplantae</taxon>
        <taxon>Streptophyta</taxon>
        <taxon>Embryophyta</taxon>
        <taxon>Tracheophyta</taxon>
        <taxon>Spermatophyta</taxon>
        <taxon>Magnoliopsida</taxon>
        <taxon>Liliopsida</taxon>
        <taxon>Poales</taxon>
        <taxon>Poaceae</taxon>
        <taxon>BOP clade</taxon>
        <taxon>Oryzoideae</taxon>
        <taxon>Oryzeae</taxon>
        <taxon>Oryzinae</taxon>
        <taxon>Oryza</taxon>
    </lineage>
</organism>
<evidence type="ECO:0000313" key="2">
    <source>
        <dbReference type="Proteomes" id="UP000006038"/>
    </source>
</evidence>
<dbReference type="AlphaFoldDB" id="J3MP78"/>
<dbReference type="Proteomes" id="UP000006038">
    <property type="component" value="Chromosome 7"/>
</dbReference>
<dbReference type="Gramene" id="OB07G32100.1">
    <property type="protein sequence ID" value="OB07G32100.1"/>
    <property type="gene ID" value="OB07G32100"/>
</dbReference>
<evidence type="ECO:0000313" key="1">
    <source>
        <dbReference type="EnsemblPlants" id="OB07G32100.1"/>
    </source>
</evidence>
<proteinExistence type="predicted"/>
<accession>J3MP78</accession>
<dbReference type="HOGENOM" id="CLU_1920347_0_0_1"/>
<reference evidence="1" key="1">
    <citation type="journal article" date="2013" name="Nat. Commun.">
        <title>Whole-genome sequencing of Oryza brachyantha reveals mechanisms underlying Oryza genome evolution.</title>
        <authorList>
            <person name="Chen J."/>
            <person name="Huang Q."/>
            <person name="Gao D."/>
            <person name="Wang J."/>
            <person name="Lang Y."/>
            <person name="Liu T."/>
            <person name="Li B."/>
            <person name="Bai Z."/>
            <person name="Luis Goicoechea J."/>
            <person name="Liang C."/>
            <person name="Chen C."/>
            <person name="Zhang W."/>
            <person name="Sun S."/>
            <person name="Liao Y."/>
            <person name="Zhang X."/>
            <person name="Yang L."/>
            <person name="Song C."/>
            <person name="Wang M."/>
            <person name="Shi J."/>
            <person name="Liu G."/>
            <person name="Liu J."/>
            <person name="Zhou H."/>
            <person name="Zhou W."/>
            <person name="Yu Q."/>
            <person name="An N."/>
            <person name="Chen Y."/>
            <person name="Cai Q."/>
            <person name="Wang B."/>
            <person name="Liu B."/>
            <person name="Min J."/>
            <person name="Huang Y."/>
            <person name="Wu H."/>
            <person name="Li Z."/>
            <person name="Zhang Y."/>
            <person name="Yin Y."/>
            <person name="Song W."/>
            <person name="Jiang J."/>
            <person name="Jackson S.A."/>
            <person name="Wing R.A."/>
            <person name="Wang J."/>
            <person name="Chen M."/>
        </authorList>
    </citation>
    <scope>NUCLEOTIDE SEQUENCE [LARGE SCALE GENOMIC DNA]</scope>
    <source>
        <strain evidence="1">cv. IRGC 101232</strain>
    </source>
</reference>